<accession>A0ABT9WTX7</accession>
<dbReference type="EMBL" id="JAUSTT010000012">
    <property type="protein sequence ID" value="MDQ0176342.1"/>
    <property type="molecule type" value="Genomic_DNA"/>
</dbReference>
<keyword evidence="3" id="KW-1185">Reference proteome</keyword>
<dbReference type="Proteomes" id="UP001223586">
    <property type="component" value="Unassembled WGS sequence"/>
</dbReference>
<keyword evidence="1" id="KW-0812">Transmembrane</keyword>
<gene>
    <name evidence="2" type="ORF">J2S08_002186</name>
</gene>
<organism evidence="2 3">
    <name type="scientific">Bacillus chungangensis</name>
    <dbReference type="NCBI Taxonomy" id="587633"/>
    <lineage>
        <taxon>Bacteria</taxon>
        <taxon>Bacillati</taxon>
        <taxon>Bacillota</taxon>
        <taxon>Bacilli</taxon>
        <taxon>Bacillales</taxon>
        <taxon>Bacillaceae</taxon>
        <taxon>Bacillus</taxon>
    </lineage>
</organism>
<reference evidence="2 3" key="1">
    <citation type="submission" date="2023-07" db="EMBL/GenBank/DDBJ databases">
        <title>Genomic Encyclopedia of Type Strains, Phase IV (KMG-IV): sequencing the most valuable type-strain genomes for metagenomic binning, comparative biology and taxonomic classification.</title>
        <authorList>
            <person name="Goeker M."/>
        </authorList>
    </citation>
    <scope>NUCLEOTIDE SEQUENCE [LARGE SCALE GENOMIC DNA]</scope>
    <source>
        <strain evidence="2 3">DSM 23837</strain>
    </source>
</reference>
<evidence type="ECO:0000313" key="3">
    <source>
        <dbReference type="Proteomes" id="UP001223586"/>
    </source>
</evidence>
<keyword evidence="1" id="KW-0472">Membrane</keyword>
<feature type="transmembrane region" description="Helical" evidence="1">
    <location>
        <begin position="34"/>
        <end position="53"/>
    </location>
</feature>
<evidence type="ECO:0000313" key="2">
    <source>
        <dbReference type="EMBL" id="MDQ0176342.1"/>
    </source>
</evidence>
<sequence>MEKVYYYATLFFGTFITLALIIFSIFAFRLGYPVIGIFLVLIVIASIFVYIVFMKKWDKQKQV</sequence>
<dbReference type="RefSeq" id="WP_307229422.1">
    <property type="nucleotide sequence ID" value="NZ_JAUSTT010000012.1"/>
</dbReference>
<proteinExistence type="predicted"/>
<comment type="caution">
    <text evidence="2">The sequence shown here is derived from an EMBL/GenBank/DDBJ whole genome shotgun (WGS) entry which is preliminary data.</text>
</comment>
<keyword evidence="1" id="KW-1133">Transmembrane helix</keyword>
<feature type="transmembrane region" description="Helical" evidence="1">
    <location>
        <begin position="7"/>
        <end position="28"/>
    </location>
</feature>
<name>A0ABT9WTX7_9BACI</name>
<evidence type="ECO:0000256" key="1">
    <source>
        <dbReference type="SAM" id="Phobius"/>
    </source>
</evidence>
<protein>
    <submittedName>
        <fullName evidence="2">Magnesium-transporting ATPase (P-type)</fullName>
    </submittedName>
</protein>